<reference evidence="1" key="1">
    <citation type="submission" date="2020-05" db="EMBL/GenBank/DDBJ databases">
        <authorList>
            <person name="Chiriac C."/>
            <person name="Salcher M."/>
            <person name="Ghai R."/>
            <person name="Kavagutti S V."/>
        </authorList>
    </citation>
    <scope>NUCLEOTIDE SEQUENCE</scope>
</reference>
<dbReference type="EMBL" id="CAEZZN010000015">
    <property type="protein sequence ID" value="CAB4765148.1"/>
    <property type="molecule type" value="Genomic_DNA"/>
</dbReference>
<name>A0A6J6V1P5_9ZZZZ</name>
<gene>
    <name evidence="1" type="ORF">UFOPK2879_00601</name>
</gene>
<sequence>MRSAPISFGLSTSNGTPVLIPGSTIVTPISEK</sequence>
<protein>
    <submittedName>
        <fullName evidence="1">Unannotated protein</fullName>
    </submittedName>
</protein>
<organism evidence="1">
    <name type="scientific">freshwater metagenome</name>
    <dbReference type="NCBI Taxonomy" id="449393"/>
    <lineage>
        <taxon>unclassified sequences</taxon>
        <taxon>metagenomes</taxon>
        <taxon>ecological metagenomes</taxon>
    </lineage>
</organism>
<accession>A0A6J6V1P5</accession>
<dbReference type="AlphaFoldDB" id="A0A6J6V1P5"/>
<evidence type="ECO:0000313" key="1">
    <source>
        <dbReference type="EMBL" id="CAB4765148.1"/>
    </source>
</evidence>
<proteinExistence type="predicted"/>